<comment type="caution">
    <text evidence="1">The sequence shown here is derived from an EMBL/GenBank/DDBJ whole genome shotgun (WGS) entry which is preliminary data.</text>
</comment>
<keyword evidence="2" id="KW-1185">Reference proteome</keyword>
<evidence type="ECO:0000313" key="2">
    <source>
        <dbReference type="Proteomes" id="UP000776164"/>
    </source>
</evidence>
<proteinExistence type="predicted"/>
<accession>A0ABS2L7H3</accession>
<name>A0ABS2L7H3_9MICO</name>
<protein>
    <submittedName>
        <fullName evidence="1">Uncharacterized protein</fullName>
    </submittedName>
</protein>
<dbReference type="Proteomes" id="UP000776164">
    <property type="component" value="Unassembled WGS sequence"/>
</dbReference>
<reference evidence="1 2" key="1">
    <citation type="submission" date="2021-01" db="EMBL/GenBank/DDBJ databases">
        <title>Sequencing the genomes of 1000 actinobacteria strains.</title>
        <authorList>
            <person name="Klenk H.-P."/>
        </authorList>
    </citation>
    <scope>NUCLEOTIDE SEQUENCE [LARGE SCALE GENOMIC DNA]</scope>
    <source>
        <strain evidence="1 2">DSM 13057</strain>
    </source>
</reference>
<organism evidence="1 2">
    <name type="scientific">Subtercola frigoramans</name>
    <dbReference type="NCBI Taxonomy" id="120298"/>
    <lineage>
        <taxon>Bacteria</taxon>
        <taxon>Bacillati</taxon>
        <taxon>Actinomycetota</taxon>
        <taxon>Actinomycetes</taxon>
        <taxon>Micrococcales</taxon>
        <taxon>Microbacteriaceae</taxon>
        <taxon>Subtercola</taxon>
    </lineage>
</organism>
<sequence>MKRFRLTVAFTGRVSTMNLSWKERRVEPGMR</sequence>
<evidence type="ECO:0000313" key="1">
    <source>
        <dbReference type="EMBL" id="MBM7473038.1"/>
    </source>
</evidence>
<dbReference type="EMBL" id="JAFBBU010000001">
    <property type="protein sequence ID" value="MBM7473038.1"/>
    <property type="molecule type" value="Genomic_DNA"/>
</dbReference>
<gene>
    <name evidence="1" type="ORF">JOE66_002672</name>
</gene>